<keyword evidence="6 8" id="KW-0472">Membrane</keyword>
<reference evidence="15 16" key="1">
    <citation type="submission" date="2020-10" db="EMBL/GenBank/DDBJ databases">
        <authorList>
            <person name="Castelo-Branco R."/>
            <person name="Eusebio N."/>
            <person name="Adriana R."/>
            <person name="Vieira A."/>
            <person name="Brugerolle De Fraissinette N."/>
            <person name="Rezende De Castro R."/>
            <person name="Schneider M.P."/>
            <person name="Vasconcelos V."/>
            <person name="Leao P.N."/>
        </authorList>
    </citation>
    <scope>NUCLEOTIDE SEQUENCE [LARGE SCALE GENOMIC DNA]</scope>
    <source>
        <strain evidence="15 16">LEGE 06123</strain>
    </source>
</reference>
<evidence type="ECO:0000259" key="13">
    <source>
        <dbReference type="Pfam" id="PF07715"/>
    </source>
</evidence>
<dbReference type="RefSeq" id="WP_193931476.1">
    <property type="nucleotide sequence ID" value="NZ_CAWPMZ010000032.1"/>
</dbReference>
<keyword evidence="15" id="KW-0675">Receptor</keyword>
<evidence type="ECO:0000256" key="1">
    <source>
        <dbReference type="ARBA" id="ARBA00004571"/>
    </source>
</evidence>
<evidence type="ECO:0000259" key="14">
    <source>
        <dbReference type="Pfam" id="PF11741"/>
    </source>
</evidence>
<evidence type="ECO:0000313" key="16">
    <source>
        <dbReference type="Proteomes" id="UP000651156"/>
    </source>
</evidence>
<comment type="similarity">
    <text evidence="8 9">Belongs to the TonB-dependent receptor family.</text>
</comment>
<gene>
    <name evidence="15" type="ORF">IQ230_07910</name>
</gene>
<keyword evidence="5 9" id="KW-0798">TonB box</keyword>
<keyword evidence="16" id="KW-1185">Reference proteome</keyword>
<dbReference type="Pfam" id="PF11741">
    <property type="entry name" value="AMIN"/>
    <property type="match status" value="1"/>
</dbReference>
<dbReference type="Proteomes" id="UP000651156">
    <property type="component" value="Unassembled WGS sequence"/>
</dbReference>
<dbReference type="InterPro" id="IPR000531">
    <property type="entry name" value="Beta-barrel_TonB"/>
</dbReference>
<evidence type="ECO:0000256" key="2">
    <source>
        <dbReference type="ARBA" id="ARBA00022448"/>
    </source>
</evidence>
<keyword evidence="2 8" id="KW-0813">Transport</keyword>
<dbReference type="InterPro" id="IPR021731">
    <property type="entry name" value="AMIN_dom"/>
</dbReference>
<evidence type="ECO:0000256" key="5">
    <source>
        <dbReference type="ARBA" id="ARBA00023077"/>
    </source>
</evidence>
<organism evidence="15 16">
    <name type="scientific">Gloeocapsopsis crepidinum LEGE 06123</name>
    <dbReference type="NCBI Taxonomy" id="588587"/>
    <lineage>
        <taxon>Bacteria</taxon>
        <taxon>Bacillati</taxon>
        <taxon>Cyanobacteriota</taxon>
        <taxon>Cyanophyceae</taxon>
        <taxon>Oscillatoriophycideae</taxon>
        <taxon>Chroococcales</taxon>
        <taxon>Chroococcaceae</taxon>
        <taxon>Gloeocapsopsis</taxon>
    </lineage>
</organism>
<keyword evidence="7 8" id="KW-0998">Cell outer membrane</keyword>
<feature type="domain" description="TonB-dependent receptor plug" evidence="13">
    <location>
        <begin position="224"/>
        <end position="328"/>
    </location>
</feature>
<evidence type="ECO:0000256" key="9">
    <source>
        <dbReference type="RuleBase" id="RU003357"/>
    </source>
</evidence>
<feature type="region of interest" description="Disordered" evidence="10">
    <location>
        <begin position="164"/>
        <end position="207"/>
    </location>
</feature>
<dbReference type="EMBL" id="JADEWN010000014">
    <property type="protein sequence ID" value="MBE9190285.1"/>
    <property type="molecule type" value="Genomic_DNA"/>
</dbReference>
<dbReference type="InterPro" id="IPR012910">
    <property type="entry name" value="Plug_dom"/>
</dbReference>
<dbReference type="Pfam" id="PF07715">
    <property type="entry name" value="Plug"/>
    <property type="match status" value="1"/>
</dbReference>
<dbReference type="Pfam" id="PF00593">
    <property type="entry name" value="TonB_dep_Rec_b-barrel"/>
    <property type="match status" value="1"/>
</dbReference>
<keyword evidence="11" id="KW-0732">Signal</keyword>
<comment type="subcellular location">
    <subcellularLocation>
        <location evidence="1 8">Cell outer membrane</location>
        <topology evidence="1 8">Multi-pass membrane protein</topology>
    </subcellularLocation>
</comment>
<feature type="domain" description="AMIN" evidence="14">
    <location>
        <begin position="67"/>
        <end position="162"/>
    </location>
</feature>
<dbReference type="InterPro" id="IPR039426">
    <property type="entry name" value="TonB-dep_rcpt-like"/>
</dbReference>
<dbReference type="CDD" id="cd01347">
    <property type="entry name" value="ligand_gated_channel"/>
    <property type="match status" value="1"/>
</dbReference>
<evidence type="ECO:0000259" key="12">
    <source>
        <dbReference type="Pfam" id="PF00593"/>
    </source>
</evidence>
<sequence length="897" mass="98248">MNVKLLPSLFLAGSIIVVLSTSANCEEAQVSAQSHRNVSTLAKPLLRDRQPSETAQLVQPQIIEISNVRVEQTDQGLEVILETTQGEQLQVTPVSEGNVLTADVQSAQLRLPSGEFRQNNPVSGIAEIALTNLDNQTIRLVVTGTQGVPTLDLFDSDEGLILGVTPSATTSSAPASPQPDTTTPTTPQQEAPTPPQPDTTQSEQLPDDEAIELVVTATRTEEELQNVPRTVTIIEREQIEQLAPVSRGLDDIIGKLTPGAGPPTGTIRNSTIRGRPPQVLIDGVPVTSNDSNVGYQRDLRSIAPSAVERIEVVRGPSAVYGDGGTGGVINIITRRPSEDRLVSETQVGIEAADNLAADSFGNFFSHSISIAEGNFDVFALLSRRTTGINYDAEGSRIPFDENTAETATTQALGKVGVRFDENQRLQLTANLTRDRNDPSITSDLSVDLLPFERKARAIPFDPIYIGVDPPRTLNYALTLDYNHANLFGSELNAQVYYRYTRIVPTFFDGRPFDDPLGITTRNAIDDKWGARFQVETPVFNTANLLWGVDYSNANLEDELSIFDADEFDATGGRVLRVAETRTFYPRFSIENLGLFGQLQWDVSEQWLLSGGLRYERFGIDVPDFTNQFLEPIEGGNRTLDDVVFNSGVVFKPSDTISVYANFAQGFSLAPIARILFSNATTGFRFDRDVDISEPQKVNNYEIGIRGNWNTVQASLAGFYSQSDLGTTLVENPELPGTLLLARAPQRNYGIEAAIDWQATTALALGGSLTWQEGENDLEGDGDYQALNSAEVPPIKLTAYLQHQTTPGWRNRLQALYVGDRDRGFEAGSDNGPIDGYFVLDYISSIQLGAGTIDIGIENLLDTQYTPVFNQFQGDFLGNSYRFPARGRTLSVNYRITW</sequence>
<dbReference type="PROSITE" id="PS52016">
    <property type="entry name" value="TONB_DEPENDENT_REC_3"/>
    <property type="match status" value="1"/>
</dbReference>
<proteinExistence type="inferred from homology"/>
<evidence type="ECO:0000256" key="8">
    <source>
        <dbReference type="PROSITE-ProRule" id="PRU01360"/>
    </source>
</evidence>
<evidence type="ECO:0000256" key="10">
    <source>
        <dbReference type="SAM" id="MobiDB-lite"/>
    </source>
</evidence>
<dbReference type="InterPro" id="IPR037066">
    <property type="entry name" value="Plug_dom_sf"/>
</dbReference>
<feature type="chain" id="PRO_5046776415" evidence="11">
    <location>
        <begin position="24"/>
        <end position="897"/>
    </location>
</feature>
<keyword evidence="3 8" id="KW-1134">Transmembrane beta strand</keyword>
<evidence type="ECO:0000256" key="6">
    <source>
        <dbReference type="ARBA" id="ARBA00023136"/>
    </source>
</evidence>
<dbReference type="InterPro" id="IPR036942">
    <property type="entry name" value="Beta-barrel_TonB_sf"/>
</dbReference>
<accession>A0ABR9URN0</accession>
<evidence type="ECO:0000256" key="4">
    <source>
        <dbReference type="ARBA" id="ARBA00022692"/>
    </source>
</evidence>
<dbReference type="Gene3D" id="2.40.170.20">
    <property type="entry name" value="TonB-dependent receptor, beta-barrel domain"/>
    <property type="match status" value="1"/>
</dbReference>
<dbReference type="SUPFAM" id="SSF56935">
    <property type="entry name" value="Porins"/>
    <property type="match status" value="1"/>
</dbReference>
<evidence type="ECO:0000256" key="7">
    <source>
        <dbReference type="ARBA" id="ARBA00023237"/>
    </source>
</evidence>
<keyword evidence="4 8" id="KW-0812">Transmembrane</keyword>
<name>A0ABR9URN0_9CHRO</name>
<feature type="compositionally biased region" description="Low complexity" evidence="10">
    <location>
        <begin position="165"/>
        <end position="191"/>
    </location>
</feature>
<evidence type="ECO:0000256" key="3">
    <source>
        <dbReference type="ARBA" id="ARBA00022452"/>
    </source>
</evidence>
<evidence type="ECO:0000256" key="11">
    <source>
        <dbReference type="SAM" id="SignalP"/>
    </source>
</evidence>
<feature type="domain" description="TonB-dependent receptor-like beta-barrel" evidence="12">
    <location>
        <begin position="420"/>
        <end position="859"/>
    </location>
</feature>
<comment type="caution">
    <text evidence="15">The sequence shown here is derived from an EMBL/GenBank/DDBJ whole genome shotgun (WGS) entry which is preliminary data.</text>
</comment>
<feature type="region of interest" description="Disordered" evidence="10">
    <location>
        <begin position="256"/>
        <end position="276"/>
    </location>
</feature>
<dbReference type="Gene3D" id="2.170.130.10">
    <property type="entry name" value="TonB-dependent receptor, plug domain"/>
    <property type="match status" value="1"/>
</dbReference>
<dbReference type="PANTHER" id="PTHR30069">
    <property type="entry name" value="TONB-DEPENDENT OUTER MEMBRANE RECEPTOR"/>
    <property type="match status" value="1"/>
</dbReference>
<feature type="signal peptide" evidence="11">
    <location>
        <begin position="1"/>
        <end position="23"/>
    </location>
</feature>
<protein>
    <submittedName>
        <fullName evidence="15">TonB-dependent receptor</fullName>
    </submittedName>
</protein>
<dbReference type="PANTHER" id="PTHR30069:SF42">
    <property type="entry name" value="FERRIC AEROBACTIN RECEPTOR"/>
    <property type="match status" value="1"/>
</dbReference>
<evidence type="ECO:0000313" key="15">
    <source>
        <dbReference type="EMBL" id="MBE9190285.1"/>
    </source>
</evidence>